<dbReference type="Gene3D" id="2.60.120.10">
    <property type="entry name" value="Jelly Rolls"/>
    <property type="match status" value="1"/>
</dbReference>
<dbReference type="Proteomes" id="UP000274920">
    <property type="component" value="Unassembled WGS sequence"/>
</dbReference>
<dbReference type="InterPro" id="IPR013096">
    <property type="entry name" value="Cupin_2"/>
</dbReference>
<dbReference type="GO" id="GO:0003700">
    <property type="term" value="F:DNA-binding transcription factor activity"/>
    <property type="evidence" value="ECO:0007669"/>
    <property type="project" value="InterPro"/>
</dbReference>
<dbReference type="PRINTS" id="PR00745">
    <property type="entry name" value="GLHYDRLASE39"/>
</dbReference>
<proteinExistence type="inferred from homology"/>
<dbReference type="Gene3D" id="1.10.10.60">
    <property type="entry name" value="Homeodomain-like"/>
    <property type="match status" value="2"/>
</dbReference>
<dbReference type="InterPro" id="IPR014710">
    <property type="entry name" value="RmlC-like_jellyroll"/>
</dbReference>
<dbReference type="Gene3D" id="2.60.40.1500">
    <property type="entry name" value="Glycosyl hydrolase domain, family 39"/>
    <property type="match status" value="1"/>
</dbReference>
<dbReference type="InterPro" id="IPR018060">
    <property type="entry name" value="HTH_AraC"/>
</dbReference>
<reference evidence="9" key="1">
    <citation type="submission" date="2018-10" db="EMBL/GenBank/DDBJ databases">
        <title>Schaedlerella arabinophila gen. nov. sp. nov., isolated from the mouse intestinal tract and comparative analysis with the genome of the closely related altered Schaedler flora strain ASF502.</title>
        <authorList>
            <person name="Miyake S."/>
            <person name="Soh M."/>
            <person name="Seedorf H."/>
        </authorList>
    </citation>
    <scope>NUCLEOTIDE SEQUENCE [LARGE SCALE GENOMIC DNA]</scope>
    <source>
        <strain evidence="9">DSM 106076</strain>
    </source>
</reference>
<keyword evidence="6" id="KW-0326">Glycosidase</keyword>
<gene>
    <name evidence="9" type="ORF">EBB54_02485</name>
</gene>
<keyword evidence="10" id="KW-1185">Reference proteome</keyword>
<evidence type="ECO:0000256" key="2">
    <source>
        <dbReference type="ARBA" id="ARBA00022801"/>
    </source>
</evidence>
<dbReference type="SUPFAM" id="SSF51011">
    <property type="entry name" value="Glycosyl hydrolase domain"/>
    <property type="match status" value="1"/>
</dbReference>
<dbReference type="EMBL" id="RHJS01000002">
    <property type="protein sequence ID" value="RRK30370.1"/>
    <property type="molecule type" value="Genomic_DNA"/>
</dbReference>
<evidence type="ECO:0000313" key="10">
    <source>
        <dbReference type="Proteomes" id="UP000274920"/>
    </source>
</evidence>
<keyword evidence="5" id="KW-0804">Transcription</keyword>
<keyword evidence="2" id="KW-0378">Hydrolase</keyword>
<dbReference type="PROSITE" id="PS01124">
    <property type="entry name" value="HTH_ARAC_FAMILY_2"/>
    <property type="match status" value="1"/>
</dbReference>
<accession>A0A3R8R1U5</accession>
<evidence type="ECO:0000256" key="1">
    <source>
        <dbReference type="ARBA" id="ARBA00008875"/>
    </source>
</evidence>
<keyword evidence="3" id="KW-0805">Transcription regulation</keyword>
<dbReference type="InterPro" id="IPR017853">
    <property type="entry name" value="GH"/>
</dbReference>
<evidence type="ECO:0000256" key="7">
    <source>
        <dbReference type="SAM" id="Coils"/>
    </source>
</evidence>
<dbReference type="Gene3D" id="3.20.20.80">
    <property type="entry name" value="Glycosidases"/>
    <property type="match status" value="1"/>
</dbReference>
<name>A0A3R8R1U5_9FIRM</name>
<comment type="caution">
    <text evidence="9">The sequence shown here is derived from an EMBL/GenBank/DDBJ whole genome shotgun (WGS) entry which is preliminary data.</text>
</comment>
<evidence type="ECO:0000256" key="6">
    <source>
        <dbReference type="ARBA" id="ARBA00023295"/>
    </source>
</evidence>
<dbReference type="InterPro" id="IPR011051">
    <property type="entry name" value="RmlC_Cupin_sf"/>
</dbReference>
<dbReference type="InterPro" id="IPR049166">
    <property type="entry name" value="GH39_cat"/>
</dbReference>
<comment type="similarity">
    <text evidence="1">Belongs to the glycosyl hydrolase 39 family.</text>
</comment>
<dbReference type="SUPFAM" id="SSF51182">
    <property type="entry name" value="RmlC-like cupins"/>
    <property type="match status" value="1"/>
</dbReference>
<evidence type="ECO:0000256" key="3">
    <source>
        <dbReference type="ARBA" id="ARBA00023015"/>
    </source>
</evidence>
<keyword evidence="7" id="KW-0175">Coiled coil</keyword>
<dbReference type="GO" id="GO:0005975">
    <property type="term" value="P:carbohydrate metabolic process"/>
    <property type="evidence" value="ECO:0007669"/>
    <property type="project" value="InterPro"/>
</dbReference>
<organism evidence="9 10">
    <name type="scientific">Schaedlerella arabinosiphila</name>
    <dbReference type="NCBI Taxonomy" id="2044587"/>
    <lineage>
        <taxon>Bacteria</taxon>
        <taxon>Bacillati</taxon>
        <taxon>Bacillota</taxon>
        <taxon>Clostridia</taxon>
        <taxon>Lachnospirales</taxon>
        <taxon>Lachnospiraceae</taxon>
        <taxon>Schaedlerella</taxon>
    </lineage>
</organism>
<dbReference type="SMART" id="SM00342">
    <property type="entry name" value="HTH_ARAC"/>
    <property type="match status" value="1"/>
</dbReference>
<evidence type="ECO:0000313" key="9">
    <source>
        <dbReference type="EMBL" id="RRK30370.1"/>
    </source>
</evidence>
<protein>
    <submittedName>
        <fullName evidence="9">Helix-turn-helix domain-containing protein</fullName>
    </submittedName>
</protein>
<evidence type="ECO:0000256" key="5">
    <source>
        <dbReference type="ARBA" id="ARBA00023163"/>
    </source>
</evidence>
<dbReference type="InterPro" id="IPR000514">
    <property type="entry name" value="Glyco_hydro_39"/>
</dbReference>
<dbReference type="Pfam" id="PF07883">
    <property type="entry name" value="Cupin_2"/>
    <property type="match status" value="1"/>
</dbReference>
<evidence type="ECO:0000259" key="8">
    <source>
        <dbReference type="PROSITE" id="PS01124"/>
    </source>
</evidence>
<dbReference type="Pfam" id="PF12833">
    <property type="entry name" value="HTH_18"/>
    <property type="match status" value="1"/>
</dbReference>
<dbReference type="InterPro" id="IPR009057">
    <property type="entry name" value="Homeodomain-like_sf"/>
</dbReference>
<feature type="domain" description="HTH araC/xylS-type" evidence="8">
    <location>
        <begin position="166"/>
        <end position="264"/>
    </location>
</feature>
<keyword evidence="4" id="KW-0238">DNA-binding</keyword>
<dbReference type="PANTHER" id="PTHR43280:SF2">
    <property type="entry name" value="HTH-TYPE TRANSCRIPTIONAL REGULATOR EXSA"/>
    <property type="match status" value="1"/>
</dbReference>
<dbReference type="AlphaFoldDB" id="A0A3R8R1U5"/>
<sequence length="801" mass="94770">MENIRSVMDFEFDTRKIQNTHFHQNPEIIYVLEGALELEIESETQELQKGEFLLVNANKRHSLRETRKDLLIVSIQMNFSILVEYLGTNQILFWCNSAADKSEAYEQLKKVLDRMLNRYYDKEKEGALYLNSIYYEVLYLLTSYFMIKADDNRLKEQVSPDNSRVFEIQNYVQANYQKQISLNDLAKKLYLSNAYLSKYIKKRFGLSFLEYVNNIRLFHAVDELLYTEKKITRIALDNGFPTSASFNKAFRDIYHMTPSAYRTSVRQEEREDMDAAGQQEEVGQRVKDYLAGSVTVEDTVAARNISLFTVDASETEEYTKNWCKIINIGRVESLLDSSMQQQVLLMQEELGFSYVRIWNIFVGDMYDEDEEKGWHYNFSRVDRGLDFLVDHRLKPYIELSFKPIHVSYTINSTLAQKENDIIFHERESYEKVMQDLAAHLINRYGLEEIETWYFELWKDERMNMLDENGWYFDCFEIGYKALKQISPRIRVGGAGFAMGYDRYQYRDLISNWKKRQIRPDFISVYAYSYELIQQNNMYFGKRSLDHNFVKNQMDIFKKILAEEDFVPEELHITEWNFTISNRNCINDSCAHGAYVMKTCIESIGNVDMMGYWHGSDLHTEFFDTEGVLYGDNGLLTRDGIKKPSFYAFHFLHFAQSRLLGKTENALLTTNGRGTYSIVCHNCKQFNYRYAMKEEKDIRIEEMDELYEDLEAVHLKFEIRNVKDGDYLMRVFYVNKDNGSVQNTWKDMEYIRNLSKGEIDYMRRSAMPRVELRRLKAEDGVLRVEAKLAAHEIKALDIRYQY</sequence>
<dbReference type="Pfam" id="PF01229">
    <property type="entry name" value="Glyco_hydro_39"/>
    <property type="match status" value="1"/>
</dbReference>
<feature type="coiled-coil region" evidence="7">
    <location>
        <begin position="98"/>
        <end position="125"/>
    </location>
</feature>
<evidence type="ECO:0000256" key="4">
    <source>
        <dbReference type="ARBA" id="ARBA00023125"/>
    </source>
</evidence>
<dbReference type="GO" id="GO:0004553">
    <property type="term" value="F:hydrolase activity, hydrolyzing O-glycosyl compounds"/>
    <property type="evidence" value="ECO:0007669"/>
    <property type="project" value="InterPro"/>
</dbReference>
<dbReference type="SUPFAM" id="SSF46689">
    <property type="entry name" value="Homeodomain-like"/>
    <property type="match status" value="2"/>
</dbReference>
<dbReference type="PANTHER" id="PTHR43280">
    <property type="entry name" value="ARAC-FAMILY TRANSCRIPTIONAL REGULATOR"/>
    <property type="match status" value="1"/>
</dbReference>
<dbReference type="GO" id="GO:0043565">
    <property type="term" value="F:sequence-specific DNA binding"/>
    <property type="evidence" value="ECO:0007669"/>
    <property type="project" value="InterPro"/>
</dbReference>
<dbReference type="SUPFAM" id="SSF51445">
    <property type="entry name" value="(Trans)glycosidases"/>
    <property type="match status" value="1"/>
</dbReference>